<evidence type="ECO:0000256" key="9">
    <source>
        <dbReference type="ARBA" id="ARBA00023136"/>
    </source>
</evidence>
<evidence type="ECO:0000259" key="15">
    <source>
        <dbReference type="Pfam" id="PF07715"/>
    </source>
</evidence>
<sequence length="824" mass="90778">MRSKGFLRAGGAYFAMMLAASPLAGMAQEAPETGDRAEDAETAQRKDVVEERAIVVSGSRFQKLLESSQSKAVITAEQRNLAGVGTARQLLDIQPGFNFTEDFGINVRGVGRQTAQTLLGQENTVIQYVDGFINLVPSNIAESTLFGGNVQFTRGPAGTTYGRNALAGAINVQSRAPTPEFVGQAQVGIGREGAYNYGMNISGPITDNLGFRLGAQRYITPSIMKNLAPGSLGLQDAGFAVKNLYVELQLEWRIGGFHIRNRSTTFRYSNQPGYPTMTSYNSAGPVFGGLSPNPQYGYTGPTATEPYQINVDTVGYDRLRDNFQTITNADLDLGFATLYYVGGYQTYVSTGTADRDLTSRSSYAAAPTDPFAPGTIVPTQYTSNYENDNHFWSQEARLESKPGSRLSWILGAYYFNQHFNEHYWEAIPGADDVLVEGGGGGIIPGGNPLKAEFEQRNIYDIRSTALFGNVTYDITDTIRFDGGLRHTWDEKEALTDFRYIYYYPPFYASDVSPAVHSANPFRRDRGLSGRAALAWRPSSGDQLYLSYSRGYQSSAFTLGQGLPPYNISDSQHLDVYEIGGNYTAGGLRFDGSIFYQKFHDMQIPISSANILPPVPPRTEPSLGPVFSTFTNARLAEIYGAEMQVTWRPNVHSNIVATYTYLHPTFKSFCPPVVGSTSCGVIDITQPPTVGDDPDNQTINPLYFRDLSGNEVPRTPRHKASLYGYYGFDLGSTGYLYPGGSVTYQSGYYTDAFNRNRVGGRTVVGLTLTYRTRDERLDITGTVSNLFRKIYSDNSIIQNVGGTVQRLSGYYGPDRYWTVTGRYRF</sequence>
<dbReference type="KEGG" id="sgi:SGRAN_2675"/>
<dbReference type="GO" id="GO:0006826">
    <property type="term" value="P:iron ion transport"/>
    <property type="evidence" value="ECO:0007669"/>
    <property type="project" value="UniProtKB-KW"/>
</dbReference>
<evidence type="ECO:0000256" key="2">
    <source>
        <dbReference type="ARBA" id="ARBA00022448"/>
    </source>
</evidence>
<keyword evidence="8 12" id="KW-0798">TonB box</keyword>
<keyword evidence="7" id="KW-0406">Ion transport</keyword>
<evidence type="ECO:0000256" key="8">
    <source>
        <dbReference type="ARBA" id="ARBA00023077"/>
    </source>
</evidence>
<evidence type="ECO:0000259" key="14">
    <source>
        <dbReference type="Pfam" id="PF00593"/>
    </source>
</evidence>
<organism evidence="16 17">
    <name type="scientific">Sphingopyxis granuli</name>
    <dbReference type="NCBI Taxonomy" id="267128"/>
    <lineage>
        <taxon>Bacteria</taxon>
        <taxon>Pseudomonadati</taxon>
        <taxon>Pseudomonadota</taxon>
        <taxon>Alphaproteobacteria</taxon>
        <taxon>Sphingomonadales</taxon>
        <taxon>Sphingomonadaceae</taxon>
        <taxon>Sphingopyxis</taxon>
    </lineage>
</organism>
<feature type="domain" description="TonB-dependent receptor-like beta-barrel" evidence="14">
    <location>
        <begin position="267"/>
        <end position="785"/>
    </location>
</feature>
<evidence type="ECO:0000256" key="3">
    <source>
        <dbReference type="ARBA" id="ARBA00022452"/>
    </source>
</evidence>
<dbReference type="Proteomes" id="UP000058599">
    <property type="component" value="Chromosome"/>
</dbReference>
<feature type="domain" description="TonB-dependent receptor plug" evidence="15">
    <location>
        <begin position="64"/>
        <end position="169"/>
    </location>
</feature>
<dbReference type="EMBL" id="CP012199">
    <property type="protein sequence ID" value="AMG75025.1"/>
    <property type="molecule type" value="Genomic_DNA"/>
</dbReference>
<protein>
    <submittedName>
        <fullName evidence="16">TonB-dependent receptor</fullName>
    </submittedName>
</protein>
<evidence type="ECO:0000313" key="16">
    <source>
        <dbReference type="EMBL" id="AMG75025.1"/>
    </source>
</evidence>
<keyword evidence="3 11" id="KW-1134">Transmembrane beta strand</keyword>
<dbReference type="GO" id="GO:0009279">
    <property type="term" value="C:cell outer membrane"/>
    <property type="evidence" value="ECO:0007669"/>
    <property type="project" value="UniProtKB-SubCell"/>
</dbReference>
<name>A0AA86L4H9_9SPHN</name>
<dbReference type="Pfam" id="PF00593">
    <property type="entry name" value="TonB_dep_Rec_b-barrel"/>
    <property type="match status" value="1"/>
</dbReference>
<evidence type="ECO:0000256" key="7">
    <source>
        <dbReference type="ARBA" id="ARBA00023065"/>
    </source>
</evidence>
<dbReference type="Gene3D" id="2.40.170.20">
    <property type="entry name" value="TonB-dependent receptor, beta-barrel domain"/>
    <property type="match status" value="1"/>
</dbReference>
<keyword evidence="5 11" id="KW-0812">Transmembrane</keyword>
<proteinExistence type="inferred from homology"/>
<evidence type="ECO:0000256" key="11">
    <source>
        <dbReference type="PROSITE-ProRule" id="PRU01360"/>
    </source>
</evidence>
<evidence type="ECO:0000256" key="1">
    <source>
        <dbReference type="ARBA" id="ARBA00004571"/>
    </source>
</evidence>
<dbReference type="InterPro" id="IPR039426">
    <property type="entry name" value="TonB-dep_rcpt-like"/>
</dbReference>
<dbReference type="AlphaFoldDB" id="A0AA86L4H9"/>
<keyword evidence="10 11" id="KW-0998">Cell outer membrane</keyword>
<keyword evidence="4" id="KW-0410">Iron transport</keyword>
<dbReference type="PANTHER" id="PTHR32552">
    <property type="entry name" value="FERRICHROME IRON RECEPTOR-RELATED"/>
    <property type="match status" value="1"/>
</dbReference>
<gene>
    <name evidence="16" type="ORF">SGRAN_2675</name>
</gene>
<evidence type="ECO:0000256" key="10">
    <source>
        <dbReference type="ARBA" id="ARBA00023237"/>
    </source>
</evidence>
<evidence type="ECO:0000256" key="4">
    <source>
        <dbReference type="ARBA" id="ARBA00022496"/>
    </source>
</evidence>
<evidence type="ECO:0000256" key="5">
    <source>
        <dbReference type="ARBA" id="ARBA00022692"/>
    </source>
</evidence>
<evidence type="ECO:0000256" key="6">
    <source>
        <dbReference type="ARBA" id="ARBA00023004"/>
    </source>
</evidence>
<dbReference type="InterPro" id="IPR012910">
    <property type="entry name" value="Plug_dom"/>
</dbReference>
<comment type="similarity">
    <text evidence="11 12">Belongs to the TonB-dependent receptor family.</text>
</comment>
<feature type="chain" id="PRO_5041715428" evidence="13">
    <location>
        <begin position="28"/>
        <end position="824"/>
    </location>
</feature>
<keyword evidence="6" id="KW-0408">Iron</keyword>
<reference evidence="16 17" key="1">
    <citation type="journal article" date="2016" name="BMC Genomics">
        <title>Genomic analysis of the nitrate-respiring Sphingopyxis granuli (formerly Sphingomonas macrogoltabida) strain TFA.</title>
        <authorList>
            <person name="Garcia-Romero I."/>
            <person name="Perez-Pulido A.J."/>
            <person name="Gonzalez-Flores Y.E."/>
            <person name="Reyes-Ramirez F."/>
            <person name="Santero E."/>
            <person name="Floriano B."/>
        </authorList>
    </citation>
    <scope>NUCLEOTIDE SEQUENCE [LARGE SCALE GENOMIC DNA]</scope>
    <source>
        <strain evidence="16 17">TFA</strain>
    </source>
</reference>
<dbReference type="PANTHER" id="PTHR32552:SF81">
    <property type="entry name" value="TONB-DEPENDENT OUTER MEMBRANE RECEPTOR"/>
    <property type="match status" value="1"/>
</dbReference>
<keyword evidence="17" id="KW-1185">Reference proteome</keyword>
<evidence type="ECO:0000256" key="12">
    <source>
        <dbReference type="RuleBase" id="RU003357"/>
    </source>
</evidence>
<keyword evidence="13" id="KW-0732">Signal</keyword>
<dbReference type="SUPFAM" id="SSF56935">
    <property type="entry name" value="Porins"/>
    <property type="match status" value="1"/>
</dbReference>
<dbReference type="InterPro" id="IPR036942">
    <property type="entry name" value="Beta-barrel_TonB_sf"/>
</dbReference>
<accession>A0AA86L4H9</accession>
<keyword evidence="16" id="KW-0675">Receptor</keyword>
<evidence type="ECO:0000313" key="17">
    <source>
        <dbReference type="Proteomes" id="UP000058599"/>
    </source>
</evidence>
<dbReference type="PROSITE" id="PS52016">
    <property type="entry name" value="TONB_DEPENDENT_REC_3"/>
    <property type="match status" value="1"/>
</dbReference>
<evidence type="ECO:0000256" key="13">
    <source>
        <dbReference type="SAM" id="SignalP"/>
    </source>
</evidence>
<comment type="subcellular location">
    <subcellularLocation>
        <location evidence="1 11">Cell outer membrane</location>
        <topology evidence="1 11">Multi-pass membrane protein</topology>
    </subcellularLocation>
</comment>
<feature type="signal peptide" evidence="13">
    <location>
        <begin position="1"/>
        <end position="27"/>
    </location>
</feature>
<keyword evidence="2 11" id="KW-0813">Transport</keyword>
<dbReference type="Pfam" id="PF07715">
    <property type="entry name" value="Plug"/>
    <property type="match status" value="1"/>
</dbReference>
<keyword evidence="9 11" id="KW-0472">Membrane</keyword>
<dbReference type="InterPro" id="IPR000531">
    <property type="entry name" value="Beta-barrel_TonB"/>
</dbReference>